<dbReference type="GeneID" id="41979556"/>
<dbReference type="AlphaFoldDB" id="A0A507BJN4"/>
<keyword evidence="3" id="KW-1185">Reference proteome</keyword>
<feature type="region of interest" description="Disordered" evidence="1">
    <location>
        <begin position="217"/>
        <end position="322"/>
    </location>
</feature>
<sequence>MASLYLAREAALAHPCQTSAAPRDINLQQDLVPVGQDPGYDTLAEHELPPQGSPSEADFSAFFSPVCFPRPAPPPSPPGRPRPGPLPPGPGNPTPPHTPRREAEKSPPLEPPKQPQQKYKIKRRPVPGSWPTAEQEPAAPEPAPPPSIELTAPAPAPATASAAAQEPRRGMEGATGEASSGAPPTPLPAMEFRWYCDMYPLHPACCEVCFPGARATSVPGISPVSSMPPVHQVQEDGHPRRGGPDDEEGSGLASSGSQREIWDELWGGLRQRHPDVLSPQEHTGSAPPRLPPLSFQATAGHGERGDQPARGPAPAAARLQEPREEYGWCVDVDDDEAGVLLEPAAETELRRGLPGRYEGNREGEDEEEGRPPTPPPKDR</sequence>
<dbReference type="RefSeq" id="XP_030999310.1">
    <property type="nucleotide sequence ID" value="XM_031134914.1"/>
</dbReference>
<feature type="region of interest" description="Disordered" evidence="1">
    <location>
        <begin position="342"/>
        <end position="379"/>
    </location>
</feature>
<feature type="compositionally biased region" description="Basic and acidic residues" evidence="1">
    <location>
        <begin position="233"/>
        <end position="244"/>
    </location>
</feature>
<proteinExistence type="predicted"/>
<name>A0A507BJN4_9PEZI</name>
<comment type="caution">
    <text evidence="2">The sequence shown here is derived from an EMBL/GenBank/DDBJ whole genome shotgun (WGS) entry which is preliminary data.</text>
</comment>
<evidence type="ECO:0000313" key="3">
    <source>
        <dbReference type="Proteomes" id="UP000319257"/>
    </source>
</evidence>
<reference evidence="2 3" key="1">
    <citation type="submission" date="2019-06" db="EMBL/GenBank/DDBJ databases">
        <title>Draft genome sequence of the filamentous fungus Phialemoniopsis curvata isolated from diesel fuel.</title>
        <authorList>
            <person name="Varaljay V.A."/>
            <person name="Lyon W.J."/>
            <person name="Crouch A.L."/>
            <person name="Drake C.E."/>
            <person name="Hollomon J.M."/>
            <person name="Nadeau L.J."/>
            <person name="Nunn H.S."/>
            <person name="Stevenson B.S."/>
            <person name="Bojanowski C.L."/>
            <person name="Crookes-Goodson W.J."/>
        </authorList>
    </citation>
    <scope>NUCLEOTIDE SEQUENCE [LARGE SCALE GENOMIC DNA]</scope>
    <source>
        <strain evidence="2 3">D216</strain>
    </source>
</reference>
<evidence type="ECO:0000313" key="2">
    <source>
        <dbReference type="EMBL" id="TPX17599.1"/>
    </source>
</evidence>
<dbReference type="EMBL" id="SKBQ01000136">
    <property type="protein sequence ID" value="TPX17599.1"/>
    <property type="molecule type" value="Genomic_DNA"/>
</dbReference>
<dbReference type="InParanoid" id="A0A507BJN4"/>
<dbReference type="Proteomes" id="UP000319257">
    <property type="component" value="Unassembled WGS sequence"/>
</dbReference>
<feature type="compositionally biased region" description="Low complexity" evidence="1">
    <location>
        <begin position="151"/>
        <end position="164"/>
    </location>
</feature>
<accession>A0A507BJN4</accession>
<evidence type="ECO:0000256" key="1">
    <source>
        <dbReference type="SAM" id="MobiDB-lite"/>
    </source>
</evidence>
<gene>
    <name evidence="2" type="ORF">E0L32_012109</name>
</gene>
<feature type="compositionally biased region" description="Pro residues" evidence="1">
    <location>
        <begin position="68"/>
        <end position="97"/>
    </location>
</feature>
<organism evidence="2 3">
    <name type="scientific">Thyridium curvatum</name>
    <dbReference type="NCBI Taxonomy" id="1093900"/>
    <lineage>
        <taxon>Eukaryota</taxon>
        <taxon>Fungi</taxon>
        <taxon>Dikarya</taxon>
        <taxon>Ascomycota</taxon>
        <taxon>Pezizomycotina</taxon>
        <taxon>Sordariomycetes</taxon>
        <taxon>Sordariomycetidae</taxon>
        <taxon>Thyridiales</taxon>
        <taxon>Thyridiaceae</taxon>
        <taxon>Thyridium</taxon>
    </lineage>
</organism>
<feature type="compositionally biased region" description="Low complexity" evidence="1">
    <location>
        <begin position="308"/>
        <end position="318"/>
    </location>
</feature>
<feature type="region of interest" description="Disordered" evidence="1">
    <location>
        <begin position="29"/>
        <end position="189"/>
    </location>
</feature>
<protein>
    <submittedName>
        <fullName evidence="2">Uncharacterized protein</fullName>
    </submittedName>
</protein>